<evidence type="ECO:0000256" key="5">
    <source>
        <dbReference type="ARBA" id="ARBA00022801"/>
    </source>
</evidence>
<dbReference type="InterPro" id="IPR041577">
    <property type="entry name" value="RT_RNaseH_2"/>
</dbReference>
<keyword evidence="6" id="KW-0460">Magnesium</keyword>
<dbReference type="SUPFAM" id="SSF56672">
    <property type="entry name" value="DNA/RNA polymerases"/>
    <property type="match status" value="1"/>
</dbReference>
<dbReference type="InterPro" id="IPR021109">
    <property type="entry name" value="Peptidase_aspartic_dom_sf"/>
</dbReference>
<dbReference type="InterPro" id="IPR000477">
    <property type="entry name" value="RT_dom"/>
</dbReference>
<sequence length="681" mass="76987">MAGCFICNSPHRARDCPKREKLSTLVTADDKGDSDSETAPIVNPLQLLNMINGETPVQKSLMHVHAMVNGVPVKALVDSGATHNFVATREVTGLGLKLEEDTSRIKAVNSKAQKIQGVAKNIPMQIGDWKGGLDCTSWWIGGARREAALLREGLEDERWCLDRDQRGQSMEVLDSVVKILKEFKDVMPAELPKKLPPRRPIDHKIELLPGTKAPAQAPYRMPPAELLELRKQLKELLDADYRALNKVTIKNKYPIPLAAELFDRLSKASYFTKLDLRSDDIIVYSKTLTEHEKHLRLVFQRLRENRLYVKPKKCEFAQEEITFLGHKISAGLIRMDKGKKVIKGYSKLVSPLTDLLKKDNQWDWSMQCQMAFESLKEAISTELVLLLPDLDLPFEVQTDASNRALEGDDCCGALLAAMEALFAGSVFTVEFLADFKFEWLHRPGRHNTVADALSRKEVIAYITTLSEVISDFNEKIKLDAEQDAAYGRLKQQVKEGVIRRYWLEGDLLVAKGGRWYVPAGGLRKDLLRETHDSKWAGHPGEERTLALLARSYYWPKMGEDVQAYVKSCLVCQMDKIERKKAAGLLQPLPIPERPWENISMDFIIGFPKVRDFKSVFVVVDRFSKYAVFIPAPDVCPTEEAAKLFFSNVVKHFGLPKDIVSDRDARFTGRFGLSCSDSWVQS</sequence>
<dbReference type="Pfam" id="PF13650">
    <property type="entry name" value="Asp_protease_2"/>
    <property type="match status" value="1"/>
</dbReference>
<keyword evidence="8" id="KW-0229">DNA integration</keyword>
<dbReference type="Pfam" id="PF00078">
    <property type="entry name" value="RVT_1"/>
    <property type="match status" value="1"/>
</dbReference>
<dbReference type="Proteomes" id="UP000288805">
    <property type="component" value="Unassembled WGS sequence"/>
</dbReference>
<dbReference type="GO" id="GO:0004190">
    <property type="term" value="F:aspartic-type endopeptidase activity"/>
    <property type="evidence" value="ECO:0007669"/>
    <property type="project" value="InterPro"/>
</dbReference>
<dbReference type="InterPro" id="IPR001584">
    <property type="entry name" value="Integrase_cat-core"/>
</dbReference>
<evidence type="ECO:0000256" key="6">
    <source>
        <dbReference type="ARBA" id="ARBA00022842"/>
    </source>
</evidence>
<evidence type="ECO:0000256" key="9">
    <source>
        <dbReference type="ARBA" id="ARBA00022918"/>
    </source>
</evidence>
<keyword evidence="3" id="KW-0540">Nuclease</keyword>
<keyword evidence="1" id="KW-0808">Transferase</keyword>
<dbReference type="GO" id="GO:0004519">
    <property type="term" value="F:endonuclease activity"/>
    <property type="evidence" value="ECO:0007669"/>
    <property type="project" value="UniProtKB-KW"/>
</dbReference>
<dbReference type="InterPro" id="IPR043502">
    <property type="entry name" value="DNA/RNA_pol_sf"/>
</dbReference>
<keyword evidence="4" id="KW-0255">Endonuclease</keyword>
<dbReference type="Pfam" id="PF17921">
    <property type="entry name" value="Integrase_H2C2"/>
    <property type="match status" value="1"/>
</dbReference>
<dbReference type="FunFam" id="1.10.340.70:FF:000001">
    <property type="entry name" value="Retrovirus-related Pol polyprotein from transposon gypsy-like Protein"/>
    <property type="match status" value="1"/>
</dbReference>
<protein>
    <submittedName>
        <fullName evidence="12">Transposon Tf2-2 polyprotein</fullName>
    </submittedName>
</protein>
<dbReference type="EMBL" id="QGNW01002704">
    <property type="protein sequence ID" value="RVW12437.1"/>
    <property type="molecule type" value="Genomic_DNA"/>
</dbReference>
<evidence type="ECO:0000256" key="8">
    <source>
        <dbReference type="ARBA" id="ARBA00022908"/>
    </source>
</evidence>
<comment type="caution">
    <text evidence="12">The sequence shown here is derived from an EMBL/GenBank/DDBJ whole genome shotgun (WGS) entry which is preliminary data.</text>
</comment>
<keyword evidence="10" id="KW-0511">Multifunctional enzyme</keyword>
<evidence type="ECO:0000256" key="1">
    <source>
        <dbReference type="ARBA" id="ARBA00022679"/>
    </source>
</evidence>
<keyword evidence="9" id="KW-0695">RNA-directed DNA polymerase</keyword>
<dbReference type="Pfam" id="PF17919">
    <property type="entry name" value="RT_RNaseH_2"/>
    <property type="match status" value="1"/>
</dbReference>
<dbReference type="PROSITE" id="PS50994">
    <property type="entry name" value="INTEGRASE"/>
    <property type="match status" value="1"/>
</dbReference>
<evidence type="ECO:0000256" key="10">
    <source>
        <dbReference type="ARBA" id="ARBA00023268"/>
    </source>
</evidence>
<dbReference type="InterPro" id="IPR043128">
    <property type="entry name" value="Rev_trsase/Diguanyl_cyclase"/>
</dbReference>
<evidence type="ECO:0000313" key="13">
    <source>
        <dbReference type="Proteomes" id="UP000288805"/>
    </source>
</evidence>
<name>A0A438BN88_VITVI</name>
<evidence type="ECO:0000259" key="11">
    <source>
        <dbReference type="PROSITE" id="PS50994"/>
    </source>
</evidence>
<keyword evidence="5" id="KW-0378">Hydrolase</keyword>
<dbReference type="GO" id="GO:0015074">
    <property type="term" value="P:DNA integration"/>
    <property type="evidence" value="ECO:0007669"/>
    <property type="project" value="UniProtKB-KW"/>
</dbReference>
<keyword evidence="7" id="KW-0694">RNA-binding</keyword>
<dbReference type="SUPFAM" id="SSF50630">
    <property type="entry name" value="Acid proteases"/>
    <property type="match status" value="1"/>
</dbReference>
<dbReference type="Gene3D" id="2.40.70.10">
    <property type="entry name" value="Acid Proteases"/>
    <property type="match status" value="1"/>
</dbReference>
<evidence type="ECO:0000313" key="12">
    <source>
        <dbReference type="EMBL" id="RVW12437.1"/>
    </source>
</evidence>
<accession>A0A438BN88</accession>
<dbReference type="InterPro" id="IPR012337">
    <property type="entry name" value="RNaseH-like_sf"/>
</dbReference>
<dbReference type="InterPro" id="IPR001969">
    <property type="entry name" value="Aspartic_peptidase_AS"/>
</dbReference>
<dbReference type="InterPro" id="IPR050951">
    <property type="entry name" value="Retrovirus_Pol_polyprotein"/>
</dbReference>
<dbReference type="GO" id="GO:0006508">
    <property type="term" value="P:proteolysis"/>
    <property type="evidence" value="ECO:0007669"/>
    <property type="project" value="InterPro"/>
</dbReference>
<dbReference type="CDD" id="cd01647">
    <property type="entry name" value="RT_LTR"/>
    <property type="match status" value="1"/>
</dbReference>
<proteinExistence type="predicted"/>
<dbReference type="GO" id="GO:0003723">
    <property type="term" value="F:RNA binding"/>
    <property type="evidence" value="ECO:0007669"/>
    <property type="project" value="UniProtKB-KW"/>
</dbReference>
<dbReference type="PANTHER" id="PTHR37984">
    <property type="entry name" value="PROTEIN CBG26694"/>
    <property type="match status" value="1"/>
</dbReference>
<dbReference type="PROSITE" id="PS00141">
    <property type="entry name" value="ASP_PROTEASE"/>
    <property type="match status" value="1"/>
</dbReference>
<feature type="domain" description="Integrase catalytic" evidence="11">
    <location>
        <begin position="590"/>
        <end position="681"/>
    </location>
</feature>
<dbReference type="InterPro" id="IPR041588">
    <property type="entry name" value="Integrase_H2C2"/>
</dbReference>
<dbReference type="SUPFAM" id="SSF53098">
    <property type="entry name" value="Ribonuclease H-like"/>
    <property type="match status" value="1"/>
</dbReference>
<dbReference type="Gene3D" id="1.10.340.70">
    <property type="match status" value="1"/>
</dbReference>
<evidence type="ECO:0000256" key="3">
    <source>
        <dbReference type="ARBA" id="ARBA00022722"/>
    </source>
</evidence>
<gene>
    <name evidence="12" type="primary">Tf2-2_138</name>
    <name evidence="12" type="ORF">CK203_110450</name>
</gene>
<dbReference type="Gene3D" id="3.30.420.10">
    <property type="entry name" value="Ribonuclease H-like superfamily/Ribonuclease H"/>
    <property type="match status" value="1"/>
</dbReference>
<dbReference type="PANTHER" id="PTHR37984:SF5">
    <property type="entry name" value="PROTEIN NYNRIN-LIKE"/>
    <property type="match status" value="1"/>
</dbReference>
<dbReference type="Gene3D" id="3.10.10.10">
    <property type="entry name" value="HIV Type 1 Reverse Transcriptase, subunit A, domain 1"/>
    <property type="match status" value="2"/>
</dbReference>
<dbReference type="Gene3D" id="3.30.70.270">
    <property type="match status" value="3"/>
</dbReference>
<reference evidence="12 13" key="1">
    <citation type="journal article" date="2018" name="PLoS Genet.">
        <title>Population sequencing reveals clonal diversity and ancestral inbreeding in the grapevine cultivar Chardonnay.</title>
        <authorList>
            <person name="Roach M.J."/>
            <person name="Johnson D.L."/>
            <person name="Bohlmann J."/>
            <person name="van Vuuren H.J."/>
            <person name="Jones S.J."/>
            <person name="Pretorius I.S."/>
            <person name="Schmidt S.A."/>
            <person name="Borneman A.R."/>
        </authorList>
    </citation>
    <scope>NUCLEOTIDE SEQUENCE [LARGE SCALE GENOMIC DNA]</scope>
    <source>
        <strain evidence="13">cv. Chardonnay</strain>
        <tissue evidence="12">Leaf</tissue>
    </source>
</reference>
<evidence type="ECO:0000256" key="4">
    <source>
        <dbReference type="ARBA" id="ARBA00022759"/>
    </source>
</evidence>
<dbReference type="CDD" id="cd00303">
    <property type="entry name" value="retropepsin_like"/>
    <property type="match status" value="1"/>
</dbReference>
<evidence type="ECO:0000256" key="7">
    <source>
        <dbReference type="ARBA" id="ARBA00022884"/>
    </source>
</evidence>
<keyword evidence="2" id="KW-0548">Nucleotidyltransferase</keyword>
<organism evidence="12 13">
    <name type="scientific">Vitis vinifera</name>
    <name type="common">Grape</name>
    <dbReference type="NCBI Taxonomy" id="29760"/>
    <lineage>
        <taxon>Eukaryota</taxon>
        <taxon>Viridiplantae</taxon>
        <taxon>Streptophyta</taxon>
        <taxon>Embryophyta</taxon>
        <taxon>Tracheophyta</taxon>
        <taxon>Spermatophyta</taxon>
        <taxon>Magnoliopsida</taxon>
        <taxon>eudicotyledons</taxon>
        <taxon>Gunneridae</taxon>
        <taxon>Pentapetalae</taxon>
        <taxon>rosids</taxon>
        <taxon>Vitales</taxon>
        <taxon>Vitaceae</taxon>
        <taxon>Viteae</taxon>
        <taxon>Vitis</taxon>
    </lineage>
</organism>
<evidence type="ECO:0000256" key="2">
    <source>
        <dbReference type="ARBA" id="ARBA00022695"/>
    </source>
</evidence>
<dbReference type="AlphaFoldDB" id="A0A438BN88"/>
<dbReference type="InterPro" id="IPR036397">
    <property type="entry name" value="RNaseH_sf"/>
</dbReference>
<dbReference type="GO" id="GO:0003964">
    <property type="term" value="F:RNA-directed DNA polymerase activity"/>
    <property type="evidence" value="ECO:0007669"/>
    <property type="project" value="UniProtKB-KW"/>
</dbReference>